<organism evidence="3 4">
    <name type="scientific">Psychrobacter aestuarii</name>
    <dbReference type="NCBI Taxonomy" id="556327"/>
    <lineage>
        <taxon>Bacteria</taxon>
        <taxon>Pseudomonadati</taxon>
        <taxon>Pseudomonadota</taxon>
        <taxon>Gammaproteobacteria</taxon>
        <taxon>Moraxellales</taxon>
        <taxon>Moraxellaceae</taxon>
        <taxon>Psychrobacter</taxon>
    </lineage>
</organism>
<keyword evidence="4" id="KW-1185">Reference proteome</keyword>
<feature type="compositionally biased region" description="Polar residues" evidence="1">
    <location>
        <begin position="222"/>
        <end position="233"/>
    </location>
</feature>
<accession>A0ABP3F9Z5</accession>
<protein>
    <recommendedName>
        <fullName evidence="5">Pilus assembly protein FimV</fullName>
    </recommendedName>
</protein>
<reference evidence="4" key="1">
    <citation type="journal article" date="2019" name="Int. J. Syst. Evol. Microbiol.">
        <title>The Global Catalogue of Microorganisms (GCM) 10K type strain sequencing project: providing services to taxonomists for standard genome sequencing and annotation.</title>
        <authorList>
            <consortium name="The Broad Institute Genomics Platform"/>
            <consortium name="The Broad Institute Genome Sequencing Center for Infectious Disease"/>
            <person name="Wu L."/>
            <person name="Ma J."/>
        </authorList>
    </citation>
    <scope>NUCLEOTIDE SEQUENCE [LARGE SCALE GENOMIC DNA]</scope>
    <source>
        <strain evidence="4">JCM 16343</strain>
    </source>
</reference>
<feature type="region of interest" description="Disordered" evidence="1">
    <location>
        <begin position="28"/>
        <end position="58"/>
    </location>
</feature>
<dbReference type="RefSeq" id="WP_201503803.1">
    <property type="nucleotide sequence ID" value="NZ_BAAAFR010000001.1"/>
</dbReference>
<feature type="compositionally biased region" description="Low complexity" evidence="1">
    <location>
        <begin position="180"/>
        <end position="202"/>
    </location>
</feature>
<feature type="region of interest" description="Disordered" evidence="1">
    <location>
        <begin position="303"/>
        <end position="339"/>
    </location>
</feature>
<dbReference type="InterPro" id="IPR020011">
    <property type="entry name" value="FimV_C"/>
</dbReference>
<keyword evidence="2" id="KW-1133">Transmembrane helix</keyword>
<feature type="compositionally biased region" description="Polar residues" evidence="1">
    <location>
        <begin position="263"/>
        <end position="272"/>
    </location>
</feature>
<evidence type="ECO:0000256" key="1">
    <source>
        <dbReference type="SAM" id="MobiDB-lite"/>
    </source>
</evidence>
<evidence type="ECO:0000256" key="2">
    <source>
        <dbReference type="SAM" id="Phobius"/>
    </source>
</evidence>
<dbReference type="InterPro" id="IPR038440">
    <property type="entry name" value="FimV_C_sf"/>
</dbReference>
<dbReference type="Gene3D" id="1.20.58.2200">
    <property type="match status" value="1"/>
</dbReference>
<feature type="transmembrane region" description="Helical" evidence="2">
    <location>
        <begin position="6"/>
        <end position="22"/>
    </location>
</feature>
<evidence type="ECO:0000313" key="3">
    <source>
        <dbReference type="EMBL" id="GAA0312287.1"/>
    </source>
</evidence>
<feature type="compositionally biased region" description="Polar residues" evidence="1">
    <location>
        <begin position="28"/>
        <end position="55"/>
    </location>
</feature>
<evidence type="ECO:0008006" key="5">
    <source>
        <dbReference type="Google" id="ProtNLM"/>
    </source>
</evidence>
<proteinExistence type="predicted"/>
<name>A0ABP3F9Z5_9GAMM</name>
<dbReference type="NCBIfam" id="TIGR03504">
    <property type="entry name" value="FimV_Cterm"/>
    <property type="match status" value="1"/>
</dbReference>
<gene>
    <name evidence="3" type="ORF">GCM10009129_07040</name>
</gene>
<dbReference type="Proteomes" id="UP001501787">
    <property type="component" value="Unassembled WGS sequence"/>
</dbReference>
<feature type="region of interest" description="Disordered" evidence="1">
    <location>
        <begin position="180"/>
        <end position="208"/>
    </location>
</feature>
<sequence>MDNMLYIIVGLVIIAGIAFVVMRGKNKPSQAPSINKPSTRSADTSSAAPQRTNATPEPITKFDNLTVAQRFMDQQRYDKAIEAIDRGLAANPTDSALLLKLLQVHNATQQPEAFYQTYAKLETHADPVTMVQAQQLKAQFDETRAPAPVAAPISTPAQSDNSSDFGGLAFEIEEDKPVAAAAPAKAAAPTQQTSAPTAAPVADTKDDNDASFDLILDDLNPATRTTDAPTQPASPAPIQSFEQRSDDTLDNDNDFVLDLPPSTDAQTPSNQALDEAATPAEAVTLTPITQDDAIDNDTTDALSLDFDAPEHTSTAPVTRDADTANTEQADTPAPSTLDDDFTLDFDSLLQDANADDIHRTSSADSDVTAHIDDDFTLSTDDSRTDDNAIKNDDAIDFGFEDVSAAQDNTDALILDTKTVSEADKAAPTAAPQADAQDDFADFTLFDSNEAADVTEPTTDSTDEPAQTPVFNLEEEFGIVDNSSTPVAAETETAQPAAEEPMLFDDDFDIDALISDESPVVEDATEDASAIMPTSDAPTDDSLLPPTDNAFDFVKTLDSNQTTLALAEQYFSIGEYDGAKRLLKEVVSQGNSEQQQQANTLLARIA</sequence>
<evidence type="ECO:0000313" key="4">
    <source>
        <dbReference type="Proteomes" id="UP001501787"/>
    </source>
</evidence>
<keyword evidence="2" id="KW-0472">Membrane</keyword>
<keyword evidence="2" id="KW-0812">Transmembrane</keyword>
<dbReference type="EMBL" id="BAAAFR010000001">
    <property type="protein sequence ID" value="GAA0312287.1"/>
    <property type="molecule type" value="Genomic_DNA"/>
</dbReference>
<feature type="region of interest" description="Disordered" evidence="1">
    <location>
        <begin position="221"/>
        <end position="277"/>
    </location>
</feature>
<comment type="caution">
    <text evidence="3">The sequence shown here is derived from an EMBL/GenBank/DDBJ whole genome shotgun (WGS) entry which is preliminary data.</text>
</comment>